<dbReference type="AlphaFoldDB" id="A0A434AEZ2"/>
<dbReference type="EMBL" id="RJJX01000035">
    <property type="protein sequence ID" value="RUT72939.1"/>
    <property type="molecule type" value="Genomic_DNA"/>
</dbReference>
<dbReference type="RefSeq" id="WP_127344947.1">
    <property type="nucleotide sequence ID" value="NZ_RJJX01000035.1"/>
</dbReference>
<name>A0A434AEZ2_9BACT</name>
<sequence length="65" mass="7238">MNGNLITGITIDAGEYDTYGNTGMYGVIERLNIRAAILLNKGIYLPLLLENIALLKFLYGKNDQF</sequence>
<gene>
    <name evidence="1" type="ORF">DLK05_15885</name>
</gene>
<evidence type="ECO:0000313" key="2">
    <source>
        <dbReference type="Proteomes" id="UP000282985"/>
    </source>
</evidence>
<dbReference type="Proteomes" id="UP000282985">
    <property type="component" value="Unassembled WGS sequence"/>
</dbReference>
<reference evidence="1 2" key="1">
    <citation type="submission" date="2018-11" db="EMBL/GenBank/DDBJ databases">
        <title>Parancylomarina longa gen. nov., sp. nov., isolated from sediments of southern Okinawa.</title>
        <authorList>
            <person name="Fu T."/>
        </authorList>
    </citation>
    <scope>NUCLEOTIDE SEQUENCE [LARGE SCALE GENOMIC DNA]</scope>
    <source>
        <strain evidence="1 2">T3-2 S1-C</strain>
    </source>
</reference>
<comment type="caution">
    <text evidence="1">The sequence shown here is derived from an EMBL/GenBank/DDBJ whole genome shotgun (WGS) entry which is preliminary data.</text>
</comment>
<evidence type="ECO:0000313" key="1">
    <source>
        <dbReference type="EMBL" id="RUT72939.1"/>
    </source>
</evidence>
<protein>
    <submittedName>
        <fullName evidence="1">Uncharacterized protein</fullName>
    </submittedName>
</protein>
<proteinExistence type="predicted"/>
<keyword evidence="2" id="KW-1185">Reference proteome</keyword>
<organism evidence="1 2">
    <name type="scientific">Ancylomarina longa</name>
    <dbReference type="NCBI Taxonomy" id="2487017"/>
    <lineage>
        <taxon>Bacteria</taxon>
        <taxon>Pseudomonadati</taxon>
        <taxon>Bacteroidota</taxon>
        <taxon>Bacteroidia</taxon>
        <taxon>Marinilabiliales</taxon>
        <taxon>Marinifilaceae</taxon>
        <taxon>Ancylomarina</taxon>
    </lineage>
</organism>
<accession>A0A434AEZ2</accession>